<name>A0A1B2JIZ3_PICPA</name>
<dbReference type="Proteomes" id="UP000094565">
    <property type="component" value="Chromosome 4"/>
</dbReference>
<keyword evidence="3" id="KW-1185">Reference proteome</keyword>
<dbReference type="OrthoDB" id="5364312at2759"/>
<proteinExistence type="predicted"/>
<organism evidence="2 3">
    <name type="scientific">Komagataella pastoris</name>
    <name type="common">Yeast</name>
    <name type="synonym">Pichia pastoris</name>
    <dbReference type="NCBI Taxonomy" id="4922"/>
    <lineage>
        <taxon>Eukaryota</taxon>
        <taxon>Fungi</taxon>
        <taxon>Dikarya</taxon>
        <taxon>Ascomycota</taxon>
        <taxon>Saccharomycotina</taxon>
        <taxon>Pichiomycetes</taxon>
        <taxon>Pichiales</taxon>
        <taxon>Pichiaceae</taxon>
        <taxon>Komagataella</taxon>
    </lineage>
</organism>
<sequence>MSASRAPTLTKTAMRRHLLQDRPGLRAFPAEVASFAFHDCGPNTISPNKSIGIPLSTDYCFLFVPCLHFEMNGDQLSGFTFEKSSSKPASINEGDPLAAPGSPVNSIDSDKDLIFERMVQDPLTESPVLQCPRCGNHTSKCHHNSILKLPQHFNTENFIPAALDSTTSLINSQEDMDLDLSTPPRRPSVVSLSQAFPNSYDGTGPTSSVNLSAGGPIVRTSPSSPALSRNQSFCSYADMIKREDQEGNVHRRPSIQQTLSGRKLPALLRRSTTTSVGSDEQLSLDGTLSLRRKVIRS</sequence>
<dbReference type="EMBL" id="CP014587">
    <property type="protein sequence ID" value="ANZ77881.1"/>
    <property type="molecule type" value="Genomic_DNA"/>
</dbReference>
<evidence type="ECO:0000313" key="2">
    <source>
        <dbReference type="EMBL" id="ANZ77881.1"/>
    </source>
</evidence>
<evidence type="ECO:0000256" key="1">
    <source>
        <dbReference type="SAM" id="MobiDB-lite"/>
    </source>
</evidence>
<protein>
    <submittedName>
        <fullName evidence="2">BA75_05008T0</fullName>
    </submittedName>
</protein>
<feature type="region of interest" description="Disordered" evidence="1">
    <location>
        <begin position="83"/>
        <end position="105"/>
    </location>
</feature>
<reference evidence="2 3" key="1">
    <citation type="submission" date="2016-02" db="EMBL/GenBank/DDBJ databases">
        <title>Comparative genomic and transcriptomic foundation for Pichia pastoris.</title>
        <authorList>
            <person name="Love K.R."/>
            <person name="Shah K.A."/>
            <person name="Whittaker C.A."/>
            <person name="Wu J."/>
            <person name="Bartlett M.C."/>
            <person name="Ma D."/>
            <person name="Leeson R.L."/>
            <person name="Priest M."/>
            <person name="Young S.K."/>
            <person name="Love J.C."/>
        </authorList>
    </citation>
    <scope>NUCLEOTIDE SEQUENCE [LARGE SCALE GENOMIC DNA]</scope>
    <source>
        <strain evidence="2 3">ATCC 28485</strain>
    </source>
</reference>
<evidence type="ECO:0000313" key="3">
    <source>
        <dbReference type="Proteomes" id="UP000094565"/>
    </source>
</evidence>
<gene>
    <name evidence="2" type="primary">VHS2</name>
    <name evidence="2" type="ORF">ATY40_BA7505008</name>
</gene>
<dbReference type="AlphaFoldDB" id="A0A1B2JIZ3"/>
<accession>A0A1B2JIZ3</accession>